<dbReference type="PANTHER" id="PTHR47284">
    <property type="entry name" value="FATTY-ACID-BINDING PROTEIN 2"/>
    <property type="match status" value="1"/>
</dbReference>
<keyword evidence="3" id="KW-1185">Reference proteome</keyword>
<name>A0A0D7AHJ0_9AGAR</name>
<dbReference type="EMBL" id="KN881666">
    <property type="protein sequence ID" value="KIY51335.1"/>
    <property type="molecule type" value="Genomic_DNA"/>
</dbReference>
<sequence length="193" mass="21934">FPERLRIPSKAHLPEVTLLGAGVRKVSFLRVKVYSIGFYADLNNPRIKAVSQFTSDMTPEQKIEHVVDNTTCLIRIVPVRTTNFTHLRDAFVRALYQRLSIAQKNQVMFSQEEIYNITTGISSVRTLFPNRTLEKGTPLDIVVTPPMPDNPRALIFRDLGAVMGSWVTTEFVLHYFSEDAPSPPVCFARRHAF</sequence>
<feature type="non-terminal residue" evidence="2">
    <location>
        <position position="1"/>
    </location>
</feature>
<dbReference type="PANTHER" id="PTHR47284:SF3">
    <property type="entry name" value="FATTY-ACID-BINDING PROTEIN 2"/>
    <property type="match status" value="1"/>
</dbReference>
<dbReference type="InterPro" id="IPR016087">
    <property type="entry name" value="Chalcone_isomerase"/>
</dbReference>
<dbReference type="InterPro" id="IPR016088">
    <property type="entry name" value="Chalcone_isomerase_3-sand"/>
</dbReference>
<dbReference type="GO" id="GO:0016872">
    <property type="term" value="F:intramolecular lyase activity"/>
    <property type="evidence" value="ECO:0007669"/>
    <property type="project" value="InterPro"/>
</dbReference>
<feature type="domain" description="Chalcone isomerase" evidence="1">
    <location>
        <begin position="15"/>
        <end position="50"/>
    </location>
</feature>
<dbReference type="AlphaFoldDB" id="A0A0D7AHJ0"/>
<reference evidence="2 3" key="1">
    <citation type="journal article" date="2015" name="Fungal Genet. Biol.">
        <title>Evolution of novel wood decay mechanisms in Agaricales revealed by the genome sequences of Fistulina hepatica and Cylindrobasidium torrendii.</title>
        <authorList>
            <person name="Floudas D."/>
            <person name="Held B.W."/>
            <person name="Riley R."/>
            <person name="Nagy L.G."/>
            <person name="Koehler G."/>
            <person name="Ransdell A.S."/>
            <person name="Younus H."/>
            <person name="Chow J."/>
            <person name="Chiniquy J."/>
            <person name="Lipzen A."/>
            <person name="Tritt A."/>
            <person name="Sun H."/>
            <person name="Haridas S."/>
            <person name="LaButti K."/>
            <person name="Ohm R.A."/>
            <person name="Kues U."/>
            <person name="Blanchette R.A."/>
            <person name="Grigoriev I.V."/>
            <person name="Minto R.E."/>
            <person name="Hibbett D.S."/>
        </authorList>
    </citation>
    <scope>NUCLEOTIDE SEQUENCE [LARGE SCALE GENOMIC DNA]</scope>
    <source>
        <strain evidence="2 3">ATCC 64428</strain>
    </source>
</reference>
<evidence type="ECO:0000259" key="1">
    <source>
        <dbReference type="Pfam" id="PF16035"/>
    </source>
</evidence>
<dbReference type="Pfam" id="PF16035">
    <property type="entry name" value="Chalcone_2"/>
    <property type="match status" value="2"/>
</dbReference>
<organism evidence="2 3">
    <name type="scientific">Fistulina hepatica ATCC 64428</name>
    <dbReference type="NCBI Taxonomy" id="1128425"/>
    <lineage>
        <taxon>Eukaryota</taxon>
        <taxon>Fungi</taxon>
        <taxon>Dikarya</taxon>
        <taxon>Basidiomycota</taxon>
        <taxon>Agaricomycotina</taxon>
        <taxon>Agaricomycetes</taxon>
        <taxon>Agaricomycetidae</taxon>
        <taxon>Agaricales</taxon>
        <taxon>Fistulinaceae</taxon>
        <taxon>Fistulina</taxon>
    </lineage>
</organism>
<dbReference type="SUPFAM" id="SSF54626">
    <property type="entry name" value="Chalcone isomerase"/>
    <property type="match status" value="1"/>
</dbReference>
<evidence type="ECO:0000313" key="3">
    <source>
        <dbReference type="Proteomes" id="UP000054144"/>
    </source>
</evidence>
<accession>A0A0D7AHJ0</accession>
<feature type="domain" description="Chalcone isomerase" evidence="1">
    <location>
        <begin position="60"/>
        <end position="182"/>
    </location>
</feature>
<protein>
    <recommendedName>
        <fullName evidence="1">Chalcone isomerase domain-containing protein</fullName>
    </recommendedName>
</protein>
<dbReference type="InterPro" id="IPR036298">
    <property type="entry name" value="Chalcone_isomerase_sf"/>
</dbReference>
<evidence type="ECO:0000313" key="2">
    <source>
        <dbReference type="EMBL" id="KIY51335.1"/>
    </source>
</evidence>
<dbReference type="OrthoDB" id="18193at2759"/>
<dbReference type="Gene3D" id="3.50.70.10">
    <property type="match status" value="1"/>
</dbReference>
<gene>
    <name evidence="2" type="ORF">FISHEDRAFT_37173</name>
</gene>
<dbReference type="Proteomes" id="UP000054144">
    <property type="component" value="Unassembled WGS sequence"/>
</dbReference>
<proteinExistence type="predicted"/>